<dbReference type="InterPro" id="IPR020103">
    <property type="entry name" value="PsdUridine_synth_cat_dom_sf"/>
</dbReference>
<evidence type="ECO:0000256" key="6">
    <source>
        <dbReference type="RuleBase" id="RU362028"/>
    </source>
</evidence>
<dbReference type="RefSeq" id="WP_023788071.1">
    <property type="nucleotide sequence ID" value="NC_022997.1"/>
</dbReference>
<comment type="catalytic activity">
    <reaction evidence="6">
        <text>a uridine in RNA = a pseudouridine in RNA</text>
        <dbReference type="Rhea" id="RHEA:48348"/>
        <dbReference type="Rhea" id="RHEA-COMP:12068"/>
        <dbReference type="Rhea" id="RHEA-COMP:12069"/>
        <dbReference type="ChEBI" id="CHEBI:65314"/>
        <dbReference type="ChEBI" id="CHEBI:65315"/>
    </reaction>
</comment>
<sequence length="337" mass="37548">MTDRSNERVETIEVAEREAGMRLDRWFRTHFPEIGHGYLQKLLRSGQVRVDARRVEANERLEAGAQVRVPKAARTPREGGQGSSKSTTPSTSKADRDLIESMILYEDDDVLVLDKPFGIAVQGGTGTRRHIDGMLAGMADRFGDRPRLVHRLDRDTTGVLLVAKHRAAAAKLGRTFQTRSAAKTYWALVKGVPKPHQGKIEVPLVKAAGPDGDRVRRARPGEQKEAMHATTHYSVVDRAAHKASWVSLKPVTGRQHQLRAHMELIGNTIVGDNKYDGGMDLPAENITPKLHLHARRLVIPHPAREGKIDVTAPLPPHMQETWDLLGFDVRRFDKDDG</sequence>
<comment type="function">
    <text evidence="6">Responsible for synthesis of pseudouridine from uracil.</text>
</comment>
<feature type="region of interest" description="Disordered" evidence="7">
    <location>
        <begin position="61"/>
        <end position="93"/>
    </location>
</feature>
<evidence type="ECO:0000313" key="9">
    <source>
        <dbReference type="EMBL" id="AHB49237.1"/>
    </source>
</evidence>
<dbReference type="NCBIfam" id="TIGR00005">
    <property type="entry name" value="rluA_subfam"/>
    <property type="match status" value="1"/>
</dbReference>
<dbReference type="SUPFAM" id="SSF55174">
    <property type="entry name" value="Alpha-L RNA-binding motif"/>
    <property type="match status" value="1"/>
</dbReference>
<keyword evidence="2 6" id="KW-0413">Isomerase</keyword>
<organism evidence="9 10">
    <name type="scientific">Hyphomicrobium nitrativorans NL23</name>
    <dbReference type="NCBI Taxonomy" id="1029756"/>
    <lineage>
        <taxon>Bacteria</taxon>
        <taxon>Pseudomonadati</taxon>
        <taxon>Pseudomonadota</taxon>
        <taxon>Alphaproteobacteria</taxon>
        <taxon>Hyphomicrobiales</taxon>
        <taxon>Hyphomicrobiaceae</taxon>
        <taxon>Hyphomicrobium</taxon>
    </lineage>
</organism>
<dbReference type="Gene3D" id="3.30.2350.10">
    <property type="entry name" value="Pseudouridine synthase"/>
    <property type="match status" value="1"/>
</dbReference>
<dbReference type="Pfam" id="PF00849">
    <property type="entry name" value="PseudoU_synth_2"/>
    <property type="match status" value="1"/>
</dbReference>
<dbReference type="InterPro" id="IPR006225">
    <property type="entry name" value="PsdUridine_synth_RluC/D"/>
</dbReference>
<dbReference type="PANTHER" id="PTHR21600">
    <property type="entry name" value="MITOCHONDRIAL RNA PSEUDOURIDINE SYNTHASE"/>
    <property type="match status" value="1"/>
</dbReference>
<dbReference type="InterPro" id="IPR006224">
    <property type="entry name" value="PsdUridine_synth_RluA-like_CS"/>
</dbReference>
<evidence type="ECO:0000256" key="2">
    <source>
        <dbReference type="ARBA" id="ARBA00023235"/>
    </source>
</evidence>
<proteinExistence type="inferred from homology"/>
<evidence type="ECO:0000256" key="4">
    <source>
        <dbReference type="PIRSR" id="PIRSR606225-1"/>
    </source>
</evidence>
<dbReference type="PROSITE" id="PS01129">
    <property type="entry name" value="PSI_RLU"/>
    <property type="match status" value="1"/>
</dbReference>
<keyword evidence="10" id="KW-1185">Reference proteome</keyword>
<name>V5SFG2_9HYPH</name>
<evidence type="ECO:0000259" key="8">
    <source>
        <dbReference type="Pfam" id="PF00849"/>
    </source>
</evidence>
<accession>V5SFG2</accession>
<dbReference type="InterPro" id="IPR050188">
    <property type="entry name" value="RluA_PseudoU_synthase"/>
</dbReference>
<gene>
    <name evidence="9" type="ORF">W911_13750</name>
</gene>
<dbReference type="SUPFAM" id="SSF55120">
    <property type="entry name" value="Pseudouridine synthase"/>
    <property type="match status" value="1"/>
</dbReference>
<feature type="active site" evidence="4">
    <location>
        <position position="153"/>
    </location>
</feature>
<dbReference type="GO" id="GO:0160140">
    <property type="term" value="F:23S rRNA pseudouridine(1911/1915/1917) synthase activity"/>
    <property type="evidence" value="ECO:0007669"/>
    <property type="project" value="UniProtKB-EC"/>
</dbReference>
<dbReference type="Gene3D" id="3.10.290.10">
    <property type="entry name" value="RNA-binding S4 domain"/>
    <property type="match status" value="1"/>
</dbReference>
<protein>
    <recommendedName>
        <fullName evidence="6">Pseudouridine synthase</fullName>
        <ecNumber evidence="6">5.4.99.-</ecNumber>
    </recommendedName>
</protein>
<keyword evidence="5" id="KW-0694">RNA-binding</keyword>
<dbReference type="Proteomes" id="UP000018542">
    <property type="component" value="Chromosome"/>
</dbReference>
<evidence type="ECO:0000256" key="7">
    <source>
        <dbReference type="SAM" id="MobiDB-lite"/>
    </source>
</evidence>
<dbReference type="InterPro" id="IPR006145">
    <property type="entry name" value="PsdUridine_synth_RsuA/RluA"/>
</dbReference>
<dbReference type="PROSITE" id="PS50889">
    <property type="entry name" value="S4"/>
    <property type="match status" value="1"/>
</dbReference>
<dbReference type="GO" id="GO:0000455">
    <property type="term" value="P:enzyme-directed rRNA pseudouridine synthesis"/>
    <property type="evidence" value="ECO:0007669"/>
    <property type="project" value="TreeGrafter"/>
</dbReference>
<dbReference type="EMBL" id="CP006912">
    <property type="protein sequence ID" value="AHB49237.1"/>
    <property type="molecule type" value="Genomic_DNA"/>
</dbReference>
<evidence type="ECO:0000256" key="5">
    <source>
        <dbReference type="PROSITE-ProRule" id="PRU00182"/>
    </source>
</evidence>
<evidence type="ECO:0000313" key="10">
    <source>
        <dbReference type="Proteomes" id="UP000018542"/>
    </source>
</evidence>
<dbReference type="PANTHER" id="PTHR21600:SF44">
    <property type="entry name" value="RIBOSOMAL LARGE SUBUNIT PSEUDOURIDINE SYNTHASE D"/>
    <property type="match status" value="1"/>
</dbReference>
<reference evidence="9 10" key="1">
    <citation type="journal article" date="2014" name="Genome Announc.">
        <title>Complete Genome Sequence of Hyphomicrobium nitrativorans Strain NL23, a Denitrifying Bacterium Isolated from Biofilm of a Methanol-Fed Denitrification System Treating Seawater at the Montreal Biodome.</title>
        <authorList>
            <person name="Martineau C."/>
            <person name="Villeneuve C."/>
            <person name="Mauffrey F."/>
            <person name="Villemur R."/>
        </authorList>
    </citation>
    <scope>NUCLEOTIDE SEQUENCE [LARGE SCALE GENOMIC DNA]</scope>
    <source>
        <strain evidence="9">NL23</strain>
    </source>
</reference>
<dbReference type="PATRIC" id="fig|1029756.8.peg.2863"/>
<comment type="catalytic activity">
    <reaction evidence="3">
        <text>uridine(1911/1915/1917) in 23S rRNA = pseudouridine(1911/1915/1917) in 23S rRNA</text>
        <dbReference type="Rhea" id="RHEA:42524"/>
        <dbReference type="Rhea" id="RHEA-COMP:10097"/>
        <dbReference type="Rhea" id="RHEA-COMP:10098"/>
        <dbReference type="ChEBI" id="CHEBI:65314"/>
        <dbReference type="ChEBI" id="CHEBI:65315"/>
        <dbReference type="EC" id="5.4.99.23"/>
    </reaction>
</comment>
<dbReference type="HOGENOM" id="CLU_016902_1_2_5"/>
<feature type="compositionally biased region" description="Low complexity" evidence="7">
    <location>
        <begin position="83"/>
        <end position="92"/>
    </location>
</feature>
<dbReference type="STRING" id="1029756.W911_13750"/>
<dbReference type="OrthoDB" id="9807829at2"/>
<dbReference type="EC" id="5.4.99.-" evidence="6"/>
<dbReference type="InterPro" id="IPR036986">
    <property type="entry name" value="S4_RNA-bd_sf"/>
</dbReference>
<dbReference type="KEGG" id="hni:W911_13750"/>
<dbReference type="CDD" id="cd02869">
    <property type="entry name" value="PseudoU_synth_RluA_like"/>
    <property type="match status" value="1"/>
</dbReference>
<evidence type="ECO:0000256" key="3">
    <source>
        <dbReference type="ARBA" id="ARBA00036882"/>
    </source>
</evidence>
<dbReference type="AlphaFoldDB" id="V5SFG2"/>
<evidence type="ECO:0000256" key="1">
    <source>
        <dbReference type="ARBA" id="ARBA00010876"/>
    </source>
</evidence>
<comment type="similarity">
    <text evidence="1 6">Belongs to the pseudouridine synthase RluA family.</text>
</comment>
<feature type="domain" description="Pseudouridine synthase RsuA/RluA-like" evidence="8">
    <location>
        <begin position="109"/>
        <end position="263"/>
    </location>
</feature>
<dbReference type="GO" id="GO:0003723">
    <property type="term" value="F:RNA binding"/>
    <property type="evidence" value="ECO:0007669"/>
    <property type="project" value="UniProtKB-KW"/>
</dbReference>